<proteinExistence type="inferred from homology"/>
<sequence length="67" mass="7638">VYGHFMAKATYEGIKASINKRPFIVTRAGYAGTQKYSTVWTGDNQSTWEHLRMSVPMLINIFLILIT</sequence>
<reference evidence="3" key="1">
    <citation type="submission" date="2013-12" db="EMBL/GenBank/DDBJ databases">
        <title>A Varibaculum cambriense genome reconstructed from a premature infant gut community with otherwise low bacterial novelty that shifts toward anaerobic metabolism during the third week of life.</title>
        <authorList>
            <person name="Brown C.T."/>
            <person name="Sharon I."/>
            <person name="Thomas B.C."/>
            <person name="Castelle C.J."/>
            <person name="Morowitz M.J."/>
            <person name="Banfield J.F."/>
        </authorList>
    </citation>
    <scope>NUCLEOTIDE SEQUENCE</scope>
</reference>
<dbReference type="InterPro" id="IPR017853">
    <property type="entry name" value="GH"/>
</dbReference>
<evidence type="ECO:0000259" key="2">
    <source>
        <dbReference type="Pfam" id="PF01055"/>
    </source>
</evidence>
<dbReference type="SUPFAM" id="SSF51445">
    <property type="entry name" value="(Trans)glycosidases"/>
    <property type="match status" value="1"/>
</dbReference>
<feature type="domain" description="Glycoside hydrolase family 31 TIM barrel" evidence="2">
    <location>
        <begin position="1"/>
        <end position="63"/>
    </location>
</feature>
<evidence type="ECO:0000313" key="3">
    <source>
        <dbReference type="EMBL" id="ETJ29833.1"/>
    </source>
</evidence>
<dbReference type="Gene3D" id="3.20.20.80">
    <property type="entry name" value="Glycosidases"/>
    <property type="match status" value="1"/>
</dbReference>
<dbReference type="PANTHER" id="PTHR22762">
    <property type="entry name" value="ALPHA-GLUCOSIDASE"/>
    <property type="match status" value="1"/>
</dbReference>
<protein>
    <submittedName>
        <fullName evidence="3">Alpha-glucosidase 2</fullName>
    </submittedName>
</protein>
<name>W1XHM9_9ZZZZ</name>
<accession>W1XHM9</accession>
<dbReference type="Pfam" id="PF01055">
    <property type="entry name" value="Glyco_hydro_31_2nd"/>
    <property type="match status" value="1"/>
</dbReference>
<comment type="similarity">
    <text evidence="1">Belongs to the glycosyl hydrolase 31 family.</text>
</comment>
<dbReference type="GO" id="GO:0004553">
    <property type="term" value="F:hydrolase activity, hydrolyzing O-glycosyl compounds"/>
    <property type="evidence" value="ECO:0007669"/>
    <property type="project" value="InterPro"/>
</dbReference>
<feature type="non-terminal residue" evidence="3">
    <location>
        <position position="67"/>
    </location>
</feature>
<comment type="caution">
    <text evidence="3">The sequence shown here is derived from an EMBL/GenBank/DDBJ whole genome shotgun (WGS) entry which is preliminary data.</text>
</comment>
<gene>
    <name evidence="3" type="ORF">Q604_UNBC15643G0001</name>
</gene>
<dbReference type="InterPro" id="IPR000322">
    <property type="entry name" value="Glyco_hydro_31_TIM"/>
</dbReference>
<dbReference type="GO" id="GO:0005975">
    <property type="term" value="P:carbohydrate metabolic process"/>
    <property type="evidence" value="ECO:0007669"/>
    <property type="project" value="InterPro"/>
</dbReference>
<feature type="non-terminal residue" evidence="3">
    <location>
        <position position="1"/>
    </location>
</feature>
<dbReference type="EMBL" id="AZMM01015643">
    <property type="protein sequence ID" value="ETJ29833.1"/>
    <property type="molecule type" value="Genomic_DNA"/>
</dbReference>
<evidence type="ECO:0000256" key="1">
    <source>
        <dbReference type="ARBA" id="ARBA00007806"/>
    </source>
</evidence>
<organism evidence="3">
    <name type="scientific">human gut metagenome</name>
    <dbReference type="NCBI Taxonomy" id="408170"/>
    <lineage>
        <taxon>unclassified sequences</taxon>
        <taxon>metagenomes</taxon>
        <taxon>organismal metagenomes</taxon>
    </lineage>
</organism>
<dbReference type="PANTHER" id="PTHR22762:SF120">
    <property type="entry name" value="HETEROGLYCAN GLUCOSIDASE 1"/>
    <property type="match status" value="1"/>
</dbReference>
<dbReference type="AlphaFoldDB" id="W1XHM9"/>